<sequence>MNNTQNPKSFFSKYKIALIVSVIILALAATAWVKKDIIYLHYAVAKNNEFKPGDTLYASEYLFNRNKTINDIIIYQSVSPKSFFPFSNKSYMADVGLKIPGEKLLQRKTGKVGTYVGYKVGNLKIGDDHYIPFVYYIIKLDNSVLYKEHVISLPEAYNIQNGYIKDDNYLYVDSFNITDKDSKKFTKN</sequence>
<dbReference type="RefSeq" id="WP_311953232.1">
    <property type="nucleotide sequence ID" value="NZ_JAVLVU010000001.1"/>
</dbReference>
<dbReference type="Proteomes" id="UP001258315">
    <property type="component" value="Unassembled WGS sequence"/>
</dbReference>
<dbReference type="EMBL" id="JAVLVU010000001">
    <property type="protein sequence ID" value="MDT3405110.1"/>
    <property type="molecule type" value="Genomic_DNA"/>
</dbReference>
<evidence type="ECO:0008006" key="3">
    <source>
        <dbReference type="Google" id="ProtNLM"/>
    </source>
</evidence>
<organism evidence="1 2">
    <name type="scientific">Mucilaginibacter terrae</name>
    <dbReference type="NCBI Taxonomy" id="1955052"/>
    <lineage>
        <taxon>Bacteria</taxon>
        <taxon>Pseudomonadati</taxon>
        <taxon>Bacteroidota</taxon>
        <taxon>Sphingobacteriia</taxon>
        <taxon>Sphingobacteriales</taxon>
        <taxon>Sphingobacteriaceae</taxon>
        <taxon>Mucilaginibacter</taxon>
    </lineage>
</organism>
<evidence type="ECO:0000313" key="1">
    <source>
        <dbReference type="EMBL" id="MDT3405110.1"/>
    </source>
</evidence>
<comment type="caution">
    <text evidence="1">The sequence shown here is derived from an EMBL/GenBank/DDBJ whole genome shotgun (WGS) entry which is preliminary data.</text>
</comment>
<evidence type="ECO:0000313" key="2">
    <source>
        <dbReference type="Proteomes" id="UP001258315"/>
    </source>
</evidence>
<accession>A0ABU3H2H0</accession>
<gene>
    <name evidence="1" type="ORF">QE417_004182</name>
</gene>
<name>A0ABU3H2H0_9SPHI</name>
<proteinExistence type="predicted"/>
<keyword evidence="2" id="KW-1185">Reference proteome</keyword>
<protein>
    <recommendedName>
        <fullName evidence="3">GDYXXLXY domain-containing protein</fullName>
    </recommendedName>
</protein>
<reference evidence="2" key="1">
    <citation type="submission" date="2023-07" db="EMBL/GenBank/DDBJ databases">
        <title>Functional and genomic diversity of the sorghum phyllosphere microbiome.</title>
        <authorList>
            <person name="Shade A."/>
        </authorList>
    </citation>
    <scope>NUCLEOTIDE SEQUENCE [LARGE SCALE GENOMIC DNA]</scope>
    <source>
        <strain evidence="2">SORGH_AS_0422</strain>
    </source>
</reference>